<feature type="domain" description="P/Homo B" evidence="4">
    <location>
        <begin position="503"/>
        <end position="647"/>
    </location>
</feature>
<name>A0A0G4HXU7_9ALVE</name>
<dbReference type="SUPFAM" id="SSF49785">
    <property type="entry name" value="Galactose-binding domain-like"/>
    <property type="match status" value="1"/>
</dbReference>
<protein>
    <recommendedName>
        <fullName evidence="4">P/Homo B domain-containing protein</fullName>
    </recommendedName>
</protein>
<dbReference type="PhylomeDB" id="A0A0G4HXU7"/>
<dbReference type="AlphaFoldDB" id="A0A0G4HXU7"/>
<feature type="compositionally biased region" description="Low complexity" evidence="3">
    <location>
        <begin position="81"/>
        <end position="91"/>
    </location>
</feature>
<feature type="region of interest" description="Disordered" evidence="3">
    <location>
        <begin position="78"/>
        <end position="113"/>
    </location>
</feature>
<keyword evidence="2" id="KW-0378">Hydrolase</keyword>
<dbReference type="EMBL" id="CDMZ01004306">
    <property type="protein sequence ID" value="CEM49335.1"/>
    <property type="molecule type" value="Genomic_DNA"/>
</dbReference>
<reference evidence="5" key="1">
    <citation type="submission" date="2014-11" db="EMBL/GenBank/DDBJ databases">
        <authorList>
            <person name="Otto D Thomas"/>
            <person name="Naeem Raeece"/>
        </authorList>
    </citation>
    <scope>NUCLEOTIDE SEQUENCE</scope>
</reference>
<dbReference type="GO" id="GO:0004252">
    <property type="term" value="F:serine-type endopeptidase activity"/>
    <property type="evidence" value="ECO:0007669"/>
    <property type="project" value="InterPro"/>
</dbReference>
<evidence type="ECO:0000313" key="5">
    <source>
        <dbReference type="EMBL" id="CEM49335.1"/>
    </source>
</evidence>
<dbReference type="InterPro" id="IPR009003">
    <property type="entry name" value="Peptidase_S1_PA"/>
</dbReference>
<evidence type="ECO:0000256" key="2">
    <source>
        <dbReference type="ARBA" id="ARBA00022801"/>
    </source>
</evidence>
<dbReference type="InterPro" id="IPR002884">
    <property type="entry name" value="P_dom"/>
</dbReference>
<dbReference type="InterPro" id="IPR008979">
    <property type="entry name" value="Galactose-bd-like_sf"/>
</dbReference>
<evidence type="ECO:0000256" key="3">
    <source>
        <dbReference type="SAM" id="MobiDB-lite"/>
    </source>
</evidence>
<dbReference type="SUPFAM" id="SSF50494">
    <property type="entry name" value="Trypsin-like serine proteases"/>
    <property type="match status" value="1"/>
</dbReference>
<evidence type="ECO:0000256" key="1">
    <source>
        <dbReference type="ARBA" id="ARBA00022670"/>
    </source>
</evidence>
<dbReference type="Gene3D" id="2.60.120.260">
    <property type="entry name" value="Galactose-binding domain-like"/>
    <property type="match status" value="2"/>
</dbReference>
<accession>A0A0G4HXU7</accession>
<sequence length="647" mass="70968">MRYNSTTSTLNVHKNDVYNCKQIIASEFERYMTASDWALVQLERPAADREPAKLQTDPVANNDPVFMVSHFWGAPSMSSGSPVPADATPSTTPAPSPTPEWTDETGTETSDGTELRPYCTWGSSCDWNEDTKQECATALCEAAGYRNGTFVSASNNPCDESFVSGYAYYHVLGRTGVRRDDYTNEAQITATCSQKRAPQAPIPDNAIIDASPAAFFVATYDNTHGSSGAPVFNAQTSEVIGINARGSRDDLVVDKEKWCYRFNQCPNPNSFTNGLPSDSQCPGMHAIKVSHFAHVLDQYLEGRSSYEPQEADTEITTVSLLPNASLPLELPPHYDPEFLSMHIPEDALEDGASYTVEAINVVLNMTHVYPDEVSVTLTHPSGQSESVGTFPSSPRNATLKWDQGSQIDGDTVTLAMALGTPIASSDFSVNKGSTWTMRFRDCCWGDAGNVTVVDFQVLLKKETENEEVKEEKTVREVTVMGRLADPTDLARGNTIPNPEKRYTPLSRMDGFERNTFAVSFPVEIQTASQSDAPAPVGKMEEQAAAPEMELVDIALNVTIDHSYPRDLYGKLTAPSGMEIGTGQFPRGETDSRLFGRMSTIDDYPLFTAFARAQKDDYAGDWTFEIHDADGTRGKLTGAELTLFFQEK</sequence>
<evidence type="ECO:0000259" key="4">
    <source>
        <dbReference type="PROSITE" id="PS51829"/>
    </source>
</evidence>
<dbReference type="PROSITE" id="PS51829">
    <property type="entry name" value="P_HOMO_B"/>
    <property type="match status" value="1"/>
</dbReference>
<organism evidence="5">
    <name type="scientific">Chromera velia CCMP2878</name>
    <dbReference type="NCBI Taxonomy" id="1169474"/>
    <lineage>
        <taxon>Eukaryota</taxon>
        <taxon>Sar</taxon>
        <taxon>Alveolata</taxon>
        <taxon>Colpodellida</taxon>
        <taxon>Chromeraceae</taxon>
        <taxon>Chromera</taxon>
    </lineage>
</organism>
<keyword evidence="1" id="KW-0645">Protease</keyword>
<gene>
    <name evidence="5" type="ORF">Cvel_9349</name>
</gene>
<dbReference type="GO" id="GO:0006508">
    <property type="term" value="P:proteolysis"/>
    <property type="evidence" value="ECO:0007669"/>
    <property type="project" value="UniProtKB-KW"/>
</dbReference>
<proteinExistence type="predicted"/>
<dbReference type="VEuPathDB" id="CryptoDB:Cvel_9349"/>